<dbReference type="EMBL" id="NMUH01001271">
    <property type="protein sequence ID" value="MQL90765.1"/>
    <property type="molecule type" value="Genomic_DNA"/>
</dbReference>
<dbReference type="AlphaFoldDB" id="A0A843V4G7"/>
<protein>
    <submittedName>
        <fullName evidence="2">Uncharacterized protein</fullName>
    </submittedName>
</protein>
<dbReference type="PANTHER" id="PTHR47689:SF2">
    <property type="entry name" value="TETRATRICOPEPTIDE REPEAT (TPR)-LIKE SUPERFAMILY PROTEIN"/>
    <property type="match status" value="1"/>
</dbReference>
<sequence length="393" mass="42694">MCAGPCQHRPSACADSRTDTDDTFQRATAMFFRRASDILSRILSLPTRVALRGSATFTSSLLSGAKRCSYEYDFGLPSLRRTCKHVEWSIIISAQAAFIFGVSCCPVSAEASSVDESISEKDKGDALISGLRRVEDGSVGKLDEAEKYFLLALKEAKEGFGERDPHVASSLNNLAELYRVQKAFEKAEPLYLDAINILEEAFGPEDVRYGNLWNDEDETEIEGGGHPTGFLFCIPSETVFAPQQGTAKRAPHRVVGPIGHRWDIPPGVRPWWGVPPGARPRWDIPPGARPRWGVPPGAGYRWDHRAGPMGLPTGLQVLVGLPTDSRDPMGLPTGSLTPVEAPTGPQGPGGAPAARRTPLLTIILTQGYLVQIKGRVLGYAHTDYADTMYHLGT</sequence>
<dbReference type="InterPro" id="IPR011990">
    <property type="entry name" value="TPR-like_helical_dom_sf"/>
</dbReference>
<accession>A0A843V4G7</accession>
<feature type="non-terminal residue" evidence="2">
    <location>
        <position position="393"/>
    </location>
</feature>
<dbReference type="OrthoDB" id="1658288at2759"/>
<proteinExistence type="predicted"/>
<dbReference type="Proteomes" id="UP000652761">
    <property type="component" value="Unassembled WGS sequence"/>
</dbReference>
<dbReference type="PANTHER" id="PTHR47689">
    <property type="entry name" value="TETRATRICOPEPTIDE REPEAT (TPR)-LIKE SUPERFAMILY PROTEIN"/>
    <property type="match status" value="1"/>
</dbReference>
<evidence type="ECO:0000256" key="1">
    <source>
        <dbReference type="SAM" id="MobiDB-lite"/>
    </source>
</evidence>
<gene>
    <name evidence="2" type="ORF">Taro_023368</name>
</gene>
<evidence type="ECO:0000313" key="2">
    <source>
        <dbReference type="EMBL" id="MQL90765.1"/>
    </source>
</evidence>
<reference evidence="2" key="1">
    <citation type="submission" date="2017-07" db="EMBL/GenBank/DDBJ databases">
        <title>Taro Niue Genome Assembly and Annotation.</title>
        <authorList>
            <person name="Atibalentja N."/>
            <person name="Keating K."/>
            <person name="Fields C.J."/>
        </authorList>
    </citation>
    <scope>NUCLEOTIDE SEQUENCE</scope>
    <source>
        <strain evidence="2">Niue_2</strain>
        <tissue evidence="2">Leaf</tissue>
    </source>
</reference>
<evidence type="ECO:0000313" key="3">
    <source>
        <dbReference type="Proteomes" id="UP000652761"/>
    </source>
</evidence>
<comment type="caution">
    <text evidence="2">The sequence shown here is derived from an EMBL/GenBank/DDBJ whole genome shotgun (WGS) entry which is preliminary data.</text>
</comment>
<keyword evidence="3" id="KW-1185">Reference proteome</keyword>
<dbReference type="Pfam" id="PF13424">
    <property type="entry name" value="TPR_12"/>
    <property type="match status" value="1"/>
</dbReference>
<dbReference type="Gene3D" id="1.25.40.10">
    <property type="entry name" value="Tetratricopeptide repeat domain"/>
    <property type="match status" value="1"/>
</dbReference>
<organism evidence="2 3">
    <name type="scientific">Colocasia esculenta</name>
    <name type="common">Wild taro</name>
    <name type="synonym">Arum esculentum</name>
    <dbReference type="NCBI Taxonomy" id="4460"/>
    <lineage>
        <taxon>Eukaryota</taxon>
        <taxon>Viridiplantae</taxon>
        <taxon>Streptophyta</taxon>
        <taxon>Embryophyta</taxon>
        <taxon>Tracheophyta</taxon>
        <taxon>Spermatophyta</taxon>
        <taxon>Magnoliopsida</taxon>
        <taxon>Liliopsida</taxon>
        <taxon>Araceae</taxon>
        <taxon>Aroideae</taxon>
        <taxon>Colocasieae</taxon>
        <taxon>Colocasia</taxon>
    </lineage>
</organism>
<feature type="region of interest" description="Disordered" evidence="1">
    <location>
        <begin position="327"/>
        <end position="354"/>
    </location>
</feature>
<dbReference type="SUPFAM" id="SSF48452">
    <property type="entry name" value="TPR-like"/>
    <property type="match status" value="1"/>
</dbReference>
<name>A0A843V4G7_COLES</name>